<proteinExistence type="inferred from homology"/>
<sequence length="348" mass="38669">MKILAIDTSCDETAVAITEGRRIISNAIYSQIVIHKKWGGVVPNLAKRAHEEHIDLVIEEAVSKCKKRTSSFSLKDIDAFAVTYGPGLGMALGVGINKARELSFKYQKPFVGVNHMAGHIYSSFVQNSAGNPKREISFPYLALLISGGHTELVIFKDHDEFEVIGETLDDAAGEALDKAAKMMGLGYPGGAVIEKLAKKGRVDFHTFPRPMKRSGDLNFSFSGLKTSLFYYYRELPEKEKTNQLYDLAASYQEAVFDTVIFKLDKAMYKTGITSLVVGGGVGVNEYLRGKIRALVKKHDGTVYFPARKYLYGDNAAMIGVAAYFKAKKNLYIKNPQELEREPRLRLSE</sequence>
<feature type="binding site" evidence="8">
    <location>
        <position position="119"/>
    </location>
    <ligand>
        <name>Fe cation</name>
        <dbReference type="ChEBI" id="CHEBI:24875"/>
    </ligand>
</feature>
<keyword evidence="4 8" id="KW-0479">Metal-binding</keyword>
<feature type="binding site" evidence="8">
    <location>
        <position position="115"/>
    </location>
    <ligand>
        <name>Fe cation</name>
        <dbReference type="ChEBI" id="CHEBI:24875"/>
    </ligand>
</feature>
<dbReference type="Proteomes" id="UP000176850">
    <property type="component" value="Unassembled WGS sequence"/>
</dbReference>
<comment type="cofactor">
    <cofactor evidence="8">
        <name>Fe(2+)</name>
        <dbReference type="ChEBI" id="CHEBI:29033"/>
    </cofactor>
    <text evidence="8">Binds 1 Fe(2+) ion per subunit.</text>
</comment>
<feature type="domain" description="Gcp-like" evidence="9">
    <location>
        <begin position="23"/>
        <end position="319"/>
    </location>
</feature>
<name>A0A1F7GIS2_9BACT</name>
<dbReference type="PANTHER" id="PTHR11735">
    <property type="entry name" value="TRNA N6-ADENOSINE THREONYLCARBAMOYLTRANSFERASE"/>
    <property type="match status" value="1"/>
</dbReference>
<feature type="binding site" evidence="8">
    <location>
        <position position="190"/>
    </location>
    <ligand>
        <name>substrate</name>
    </ligand>
</feature>
<dbReference type="InterPro" id="IPR017861">
    <property type="entry name" value="KAE1/TsaD"/>
</dbReference>
<evidence type="ECO:0000256" key="8">
    <source>
        <dbReference type="HAMAP-Rule" id="MF_01445"/>
    </source>
</evidence>
<evidence type="ECO:0000256" key="7">
    <source>
        <dbReference type="ARBA" id="ARBA00048117"/>
    </source>
</evidence>
<comment type="caution">
    <text evidence="10">The sequence shown here is derived from an EMBL/GenBank/DDBJ whole genome shotgun (WGS) entry which is preliminary data.</text>
</comment>
<dbReference type="GO" id="GO:0061711">
    <property type="term" value="F:tRNA N(6)-L-threonylcarbamoyladenine synthase activity"/>
    <property type="evidence" value="ECO:0007669"/>
    <property type="project" value="UniProtKB-EC"/>
</dbReference>
<evidence type="ECO:0000313" key="11">
    <source>
        <dbReference type="Proteomes" id="UP000176850"/>
    </source>
</evidence>
<dbReference type="InterPro" id="IPR000905">
    <property type="entry name" value="Gcp-like_dom"/>
</dbReference>
<dbReference type="InterPro" id="IPR022450">
    <property type="entry name" value="TsaD"/>
</dbReference>
<dbReference type="AlphaFoldDB" id="A0A1F7GIS2"/>
<dbReference type="EC" id="2.3.1.234" evidence="8"/>
<comment type="function">
    <text evidence="8">Required for the formation of a threonylcarbamoyl group on adenosine at position 37 (t(6)A37) in tRNAs that read codons beginning with adenine. Is involved in the transfer of the threonylcarbamoyl moiety of threonylcarbamoyl-AMP (TC-AMP) to the N6 group of A37, together with TsaE and TsaB. TsaD likely plays a direct catalytic role in this reaction.</text>
</comment>
<evidence type="ECO:0000256" key="2">
    <source>
        <dbReference type="ARBA" id="ARBA00022679"/>
    </source>
</evidence>
<dbReference type="HAMAP" id="MF_01445">
    <property type="entry name" value="TsaD"/>
    <property type="match status" value="1"/>
</dbReference>
<evidence type="ECO:0000313" key="10">
    <source>
        <dbReference type="EMBL" id="OGK18694.1"/>
    </source>
</evidence>
<comment type="subcellular location">
    <subcellularLocation>
        <location evidence="8">Cytoplasm</location>
    </subcellularLocation>
</comment>
<dbReference type="FunFam" id="3.30.420.40:FF:000012">
    <property type="entry name" value="tRNA N6-adenosine threonylcarbamoyltransferase"/>
    <property type="match status" value="1"/>
</dbReference>
<dbReference type="NCBIfam" id="TIGR00329">
    <property type="entry name" value="gcp_kae1"/>
    <property type="match status" value="1"/>
</dbReference>
<feature type="binding site" evidence="8">
    <location>
        <position position="313"/>
    </location>
    <ligand>
        <name>Fe cation</name>
        <dbReference type="ChEBI" id="CHEBI:24875"/>
    </ligand>
</feature>
<dbReference type="InterPro" id="IPR043129">
    <property type="entry name" value="ATPase_NBD"/>
</dbReference>
<accession>A0A1F7GIS2</accession>
<dbReference type="NCBIfam" id="TIGR03723">
    <property type="entry name" value="T6A_TsaD_YgjD"/>
    <property type="match status" value="1"/>
</dbReference>
<evidence type="ECO:0000259" key="9">
    <source>
        <dbReference type="Pfam" id="PF00814"/>
    </source>
</evidence>
<dbReference type="Gene3D" id="3.30.420.40">
    <property type="match status" value="2"/>
</dbReference>
<comment type="catalytic activity">
    <reaction evidence="7 8">
        <text>L-threonylcarbamoyladenylate + adenosine(37) in tRNA = N(6)-L-threonylcarbamoyladenosine(37) in tRNA + AMP + H(+)</text>
        <dbReference type="Rhea" id="RHEA:37059"/>
        <dbReference type="Rhea" id="RHEA-COMP:10162"/>
        <dbReference type="Rhea" id="RHEA-COMP:10163"/>
        <dbReference type="ChEBI" id="CHEBI:15378"/>
        <dbReference type="ChEBI" id="CHEBI:73682"/>
        <dbReference type="ChEBI" id="CHEBI:74411"/>
        <dbReference type="ChEBI" id="CHEBI:74418"/>
        <dbReference type="ChEBI" id="CHEBI:456215"/>
        <dbReference type="EC" id="2.3.1.234"/>
    </reaction>
</comment>
<keyword evidence="3 8" id="KW-0819">tRNA processing</keyword>
<dbReference type="EMBL" id="MFZH01000029">
    <property type="protein sequence ID" value="OGK18694.1"/>
    <property type="molecule type" value="Genomic_DNA"/>
</dbReference>
<dbReference type="PRINTS" id="PR00789">
    <property type="entry name" value="OSIALOPTASE"/>
</dbReference>
<keyword evidence="1 8" id="KW-0963">Cytoplasm</keyword>
<gene>
    <name evidence="8" type="primary">tsaD</name>
    <name evidence="10" type="ORF">A2799_00850</name>
</gene>
<dbReference type="CDD" id="cd24133">
    <property type="entry name" value="ASKHA_NBD_TsaD_bac"/>
    <property type="match status" value="1"/>
</dbReference>
<keyword evidence="6 8" id="KW-0012">Acyltransferase</keyword>
<evidence type="ECO:0000256" key="6">
    <source>
        <dbReference type="ARBA" id="ARBA00023315"/>
    </source>
</evidence>
<feature type="binding site" evidence="8">
    <location>
        <position position="177"/>
    </location>
    <ligand>
        <name>substrate</name>
    </ligand>
</feature>
<dbReference type="GO" id="GO:0002949">
    <property type="term" value="P:tRNA threonylcarbamoyladenosine modification"/>
    <property type="evidence" value="ECO:0007669"/>
    <property type="project" value="UniProtKB-UniRule"/>
</dbReference>
<feature type="binding site" evidence="8">
    <location>
        <begin position="144"/>
        <end position="148"/>
    </location>
    <ligand>
        <name>substrate</name>
    </ligand>
</feature>
<keyword evidence="2 8" id="KW-0808">Transferase</keyword>
<evidence type="ECO:0000256" key="3">
    <source>
        <dbReference type="ARBA" id="ARBA00022694"/>
    </source>
</evidence>
<evidence type="ECO:0000256" key="1">
    <source>
        <dbReference type="ARBA" id="ARBA00022490"/>
    </source>
</evidence>
<dbReference type="GO" id="GO:0005737">
    <property type="term" value="C:cytoplasm"/>
    <property type="evidence" value="ECO:0007669"/>
    <property type="project" value="UniProtKB-SubCell"/>
</dbReference>
<dbReference type="GO" id="GO:0005506">
    <property type="term" value="F:iron ion binding"/>
    <property type="evidence" value="ECO:0007669"/>
    <property type="project" value="UniProtKB-UniRule"/>
</dbReference>
<dbReference type="SUPFAM" id="SSF53067">
    <property type="entry name" value="Actin-like ATPase domain"/>
    <property type="match status" value="2"/>
</dbReference>
<dbReference type="Pfam" id="PF00814">
    <property type="entry name" value="TsaD"/>
    <property type="match status" value="1"/>
</dbReference>
<protein>
    <recommendedName>
        <fullName evidence="8">tRNA N6-adenosine threonylcarbamoyltransferase</fullName>
        <ecNumber evidence="8">2.3.1.234</ecNumber>
    </recommendedName>
    <alternativeName>
        <fullName evidence="8">N6-L-threonylcarbamoyladenine synthase</fullName>
        <shortName evidence="8">t(6)A synthase</shortName>
    </alternativeName>
    <alternativeName>
        <fullName evidence="8">t(6)A37 threonylcarbamoyladenosine biosynthesis protein TsaD</fullName>
    </alternativeName>
    <alternativeName>
        <fullName evidence="8">tRNA threonylcarbamoyladenosine biosynthesis protein TsaD</fullName>
    </alternativeName>
</protein>
<evidence type="ECO:0000256" key="4">
    <source>
        <dbReference type="ARBA" id="ARBA00022723"/>
    </source>
</evidence>
<feature type="binding site" evidence="8">
    <location>
        <position position="284"/>
    </location>
    <ligand>
        <name>substrate</name>
    </ligand>
</feature>
<evidence type="ECO:0000256" key="5">
    <source>
        <dbReference type="ARBA" id="ARBA00023004"/>
    </source>
</evidence>
<dbReference type="FunFam" id="3.30.420.40:FF:000040">
    <property type="entry name" value="tRNA N6-adenosine threonylcarbamoyltransferase"/>
    <property type="match status" value="1"/>
</dbReference>
<feature type="binding site" evidence="8">
    <location>
        <position position="194"/>
    </location>
    <ligand>
        <name>substrate</name>
    </ligand>
</feature>
<dbReference type="PANTHER" id="PTHR11735:SF6">
    <property type="entry name" value="TRNA N6-ADENOSINE THREONYLCARBAMOYLTRANSFERASE, MITOCHONDRIAL"/>
    <property type="match status" value="1"/>
</dbReference>
<reference evidence="10 11" key="1">
    <citation type="journal article" date="2016" name="Nat. Commun.">
        <title>Thousands of microbial genomes shed light on interconnected biogeochemical processes in an aquifer system.</title>
        <authorList>
            <person name="Anantharaman K."/>
            <person name="Brown C.T."/>
            <person name="Hug L.A."/>
            <person name="Sharon I."/>
            <person name="Castelle C.J."/>
            <person name="Probst A.J."/>
            <person name="Thomas B.C."/>
            <person name="Singh A."/>
            <person name="Wilkins M.J."/>
            <person name="Karaoz U."/>
            <person name="Brodie E.L."/>
            <person name="Williams K.H."/>
            <person name="Hubbard S.S."/>
            <person name="Banfield J.F."/>
        </authorList>
    </citation>
    <scope>NUCLEOTIDE SEQUENCE [LARGE SCALE GENOMIC DNA]</scope>
</reference>
<comment type="similarity">
    <text evidence="8">Belongs to the KAE1 / TsaD family.</text>
</comment>
<keyword evidence="5 8" id="KW-0408">Iron</keyword>
<organism evidence="10 11">
    <name type="scientific">Candidatus Roizmanbacteria bacterium RIFCSPHIGHO2_01_FULL_39_24</name>
    <dbReference type="NCBI Taxonomy" id="1802032"/>
    <lineage>
        <taxon>Bacteria</taxon>
        <taxon>Candidatus Roizmaniibacteriota</taxon>
    </lineage>
</organism>